<sequence>MGRDNFENKTRCGRILSSLDSRINVKTAADCLRHCSELSSATYFAIKTSTCFCLTERPEIKGDINDCRTECTNATYTPCSSGGSAMVFILDKDVNIEESNTYIEHECLATTKQDKSKFAIWDCNTRKLYGCTNTSRKLSGEELCLALTKEATKHFTAENCSCQFPFLCSGSQKKITIVDSSSNNRYPRFITLPTSVVVAFILLVIILIFSMVITSIKAFRRIRIYQEKLKMVNERLPGTEFSNYTGIVDANEEVHDSAYEELSDNVSLLQKQRQERKMDTSDDPVDFQGYLVPEQHYHTIPEVEVHYAAADVAESNPNKENVDSDDYLEPVI</sequence>
<keyword evidence="1" id="KW-1133">Transmembrane helix</keyword>
<gene>
    <name evidence="2" type="ORF">MEDL_7580</name>
</gene>
<keyword evidence="1" id="KW-0472">Membrane</keyword>
<evidence type="ECO:0008006" key="4">
    <source>
        <dbReference type="Google" id="ProtNLM"/>
    </source>
</evidence>
<reference evidence="2" key="1">
    <citation type="submission" date="2021-03" db="EMBL/GenBank/DDBJ databases">
        <authorList>
            <person name="Bekaert M."/>
        </authorList>
    </citation>
    <scope>NUCLEOTIDE SEQUENCE</scope>
</reference>
<proteinExistence type="predicted"/>
<keyword evidence="1" id="KW-0812">Transmembrane</keyword>
<organism evidence="2 3">
    <name type="scientific">Mytilus edulis</name>
    <name type="common">Blue mussel</name>
    <dbReference type="NCBI Taxonomy" id="6550"/>
    <lineage>
        <taxon>Eukaryota</taxon>
        <taxon>Metazoa</taxon>
        <taxon>Spiralia</taxon>
        <taxon>Lophotrochozoa</taxon>
        <taxon>Mollusca</taxon>
        <taxon>Bivalvia</taxon>
        <taxon>Autobranchia</taxon>
        <taxon>Pteriomorphia</taxon>
        <taxon>Mytilida</taxon>
        <taxon>Mytiloidea</taxon>
        <taxon>Mytilidae</taxon>
        <taxon>Mytilinae</taxon>
        <taxon>Mytilus</taxon>
    </lineage>
</organism>
<accession>A0A8S3QCD3</accession>
<comment type="caution">
    <text evidence="2">The sequence shown here is derived from an EMBL/GenBank/DDBJ whole genome shotgun (WGS) entry which is preliminary data.</text>
</comment>
<feature type="transmembrane region" description="Helical" evidence="1">
    <location>
        <begin position="189"/>
        <end position="213"/>
    </location>
</feature>
<dbReference type="AlphaFoldDB" id="A0A8S3QCD3"/>
<evidence type="ECO:0000256" key="1">
    <source>
        <dbReference type="SAM" id="Phobius"/>
    </source>
</evidence>
<dbReference type="EMBL" id="CAJPWZ010000385">
    <property type="protein sequence ID" value="CAG2192400.1"/>
    <property type="molecule type" value="Genomic_DNA"/>
</dbReference>
<name>A0A8S3QCD3_MYTED</name>
<evidence type="ECO:0000313" key="2">
    <source>
        <dbReference type="EMBL" id="CAG2192400.1"/>
    </source>
</evidence>
<protein>
    <recommendedName>
        <fullName evidence="4">WSC domain-containing protein</fullName>
    </recommendedName>
</protein>
<evidence type="ECO:0000313" key="3">
    <source>
        <dbReference type="Proteomes" id="UP000683360"/>
    </source>
</evidence>
<dbReference type="Proteomes" id="UP000683360">
    <property type="component" value="Unassembled WGS sequence"/>
</dbReference>
<dbReference type="OrthoDB" id="6094313at2759"/>
<keyword evidence="3" id="KW-1185">Reference proteome</keyword>